<dbReference type="GO" id="GO:0005737">
    <property type="term" value="C:cytoplasm"/>
    <property type="evidence" value="ECO:0007669"/>
    <property type="project" value="UniProtKB-SubCell"/>
</dbReference>
<evidence type="ECO:0000259" key="9">
    <source>
        <dbReference type="Pfam" id="PF13742"/>
    </source>
</evidence>
<dbReference type="CDD" id="cd04489">
    <property type="entry name" value="ExoVII_LU_OBF"/>
    <property type="match status" value="1"/>
</dbReference>
<evidence type="ECO:0000313" key="10">
    <source>
        <dbReference type="EMBL" id="GGA28290.1"/>
    </source>
</evidence>
<dbReference type="InterPro" id="IPR020579">
    <property type="entry name" value="Exonuc_VII_lsu_C"/>
</dbReference>
<comment type="catalytic activity">
    <reaction evidence="5 6">
        <text>Exonucleolytic cleavage in either 5'- to 3'- or 3'- to 5'-direction to yield nucleoside 5'-phosphates.</text>
        <dbReference type="EC" id="3.1.11.6"/>
    </reaction>
</comment>
<dbReference type="NCBIfam" id="TIGR00237">
    <property type="entry name" value="xseA"/>
    <property type="match status" value="1"/>
</dbReference>
<comment type="caution">
    <text evidence="10">The sequence shown here is derived from an EMBL/GenBank/DDBJ whole genome shotgun (WGS) entry which is preliminary data.</text>
</comment>
<organism evidence="10 11">
    <name type="scientific">Sediminivirga luteola</name>
    <dbReference type="NCBI Taxonomy" id="1774748"/>
    <lineage>
        <taxon>Bacteria</taxon>
        <taxon>Bacillati</taxon>
        <taxon>Actinomycetota</taxon>
        <taxon>Actinomycetes</taxon>
        <taxon>Micrococcales</taxon>
        <taxon>Brevibacteriaceae</taxon>
        <taxon>Sediminivirga</taxon>
    </lineage>
</organism>
<feature type="domain" description="OB-fold nucleic acid binding" evidence="9">
    <location>
        <begin position="39"/>
        <end position="127"/>
    </location>
</feature>
<accession>A0A8J2U1B3</accession>
<evidence type="ECO:0000256" key="5">
    <source>
        <dbReference type="HAMAP-Rule" id="MF_00378"/>
    </source>
</evidence>
<evidence type="ECO:0000256" key="2">
    <source>
        <dbReference type="ARBA" id="ARBA00022722"/>
    </source>
</evidence>
<dbReference type="Pfam" id="PF02601">
    <property type="entry name" value="Exonuc_VII_L"/>
    <property type="match status" value="1"/>
</dbReference>
<dbReference type="Pfam" id="PF13742">
    <property type="entry name" value="tRNA_anti_2"/>
    <property type="match status" value="1"/>
</dbReference>
<dbReference type="InterPro" id="IPR003753">
    <property type="entry name" value="Exonuc_VII_L"/>
</dbReference>
<sequence length="442" mass="48009">MAGHVSGAPNPLGREVTAVEDLPATAAETSAERPWPLRLLSAKMKDYIDRMSAVWIEGQIIELNHRGRASYLTLRDTDVEMSLPVQVWRNVLDACETPLEPGSRVVVQVKADFWAKTGRLSMRAGAIRAVGLGELLARIELLRRQLGQEGLFDPDRKQSLPFLPERIGLITGRNSDAEKDVIRNARLRWPAVEFDVRHTAVQGADAVPQITRALAELDADPAVDVIVIARGGGSLEDLLPFSNETLVRAAAQTATPLVSAIGHENDRPILDEVADLRASTPTDAAKRIVPDMAQEIAGIRQSRAALERAVTLFIDGELRRLAEVRSRPALAAPATQLDERERLVADLRDRSARAASTRLDAGAREIAHLRAQVIALSPQKTLERGYAVVTADDGRILRDADEARPGEGIGVRLARGRLTATITDTGNPDTGEPGTTTTTQEQ</sequence>
<keyword evidence="11" id="KW-1185">Reference proteome</keyword>
<feature type="compositionally biased region" description="Low complexity" evidence="7">
    <location>
        <begin position="423"/>
        <end position="442"/>
    </location>
</feature>
<gene>
    <name evidence="5 10" type="primary">xseA</name>
    <name evidence="10" type="ORF">GCM10011333_33830</name>
</gene>
<keyword evidence="3 5" id="KW-0378">Hydrolase</keyword>
<dbReference type="Proteomes" id="UP000616114">
    <property type="component" value="Unassembled WGS sequence"/>
</dbReference>
<reference evidence="10" key="2">
    <citation type="submission" date="2020-09" db="EMBL/GenBank/DDBJ databases">
        <authorList>
            <person name="Sun Q."/>
            <person name="Zhou Y."/>
        </authorList>
    </citation>
    <scope>NUCLEOTIDE SEQUENCE</scope>
    <source>
        <strain evidence="10">CGMCC 1.12785</strain>
    </source>
</reference>
<dbReference type="InterPro" id="IPR025824">
    <property type="entry name" value="OB-fold_nuc-bd_dom"/>
</dbReference>
<keyword evidence="1 5" id="KW-0963">Cytoplasm</keyword>
<evidence type="ECO:0000256" key="4">
    <source>
        <dbReference type="ARBA" id="ARBA00022839"/>
    </source>
</evidence>
<feature type="domain" description="Exonuclease VII large subunit C-terminal" evidence="8">
    <location>
        <begin position="151"/>
        <end position="359"/>
    </location>
</feature>
<dbReference type="RefSeq" id="WP_188552049.1">
    <property type="nucleotide sequence ID" value="NZ_BMFY01000023.1"/>
</dbReference>
<dbReference type="PANTHER" id="PTHR30008">
    <property type="entry name" value="EXODEOXYRIBONUCLEASE 7 LARGE SUBUNIT"/>
    <property type="match status" value="1"/>
</dbReference>
<evidence type="ECO:0000256" key="7">
    <source>
        <dbReference type="SAM" id="MobiDB-lite"/>
    </source>
</evidence>
<dbReference type="EC" id="3.1.11.6" evidence="5"/>
<dbReference type="GO" id="GO:0006308">
    <property type="term" value="P:DNA catabolic process"/>
    <property type="evidence" value="ECO:0007669"/>
    <property type="project" value="UniProtKB-UniRule"/>
</dbReference>
<dbReference type="GO" id="GO:0008855">
    <property type="term" value="F:exodeoxyribonuclease VII activity"/>
    <property type="evidence" value="ECO:0007669"/>
    <property type="project" value="UniProtKB-UniRule"/>
</dbReference>
<reference evidence="10" key="1">
    <citation type="journal article" date="2014" name="Int. J. Syst. Evol. Microbiol.">
        <title>Complete genome sequence of Corynebacterium casei LMG S-19264T (=DSM 44701T), isolated from a smear-ripened cheese.</title>
        <authorList>
            <consortium name="US DOE Joint Genome Institute (JGI-PGF)"/>
            <person name="Walter F."/>
            <person name="Albersmeier A."/>
            <person name="Kalinowski J."/>
            <person name="Ruckert C."/>
        </authorList>
    </citation>
    <scope>NUCLEOTIDE SEQUENCE</scope>
    <source>
        <strain evidence="10">CGMCC 1.12785</strain>
    </source>
</reference>
<keyword evidence="4 5" id="KW-0269">Exonuclease</keyword>
<evidence type="ECO:0000256" key="1">
    <source>
        <dbReference type="ARBA" id="ARBA00022490"/>
    </source>
</evidence>
<comment type="function">
    <text evidence="5">Bidirectionally degrades single-stranded DNA into large acid-insoluble oligonucleotides, which are then degraded further into small acid-soluble oligonucleotides.</text>
</comment>
<dbReference type="GO" id="GO:0003676">
    <property type="term" value="F:nucleic acid binding"/>
    <property type="evidence" value="ECO:0007669"/>
    <property type="project" value="InterPro"/>
</dbReference>
<feature type="region of interest" description="Disordered" evidence="7">
    <location>
        <begin position="421"/>
        <end position="442"/>
    </location>
</feature>
<evidence type="ECO:0000256" key="6">
    <source>
        <dbReference type="RuleBase" id="RU004355"/>
    </source>
</evidence>
<keyword evidence="2 5" id="KW-0540">Nuclease</keyword>
<dbReference type="AlphaFoldDB" id="A0A8J2U1B3"/>
<dbReference type="PANTHER" id="PTHR30008:SF0">
    <property type="entry name" value="EXODEOXYRIBONUCLEASE 7 LARGE SUBUNIT"/>
    <property type="match status" value="1"/>
</dbReference>
<comment type="similarity">
    <text evidence="5 6">Belongs to the XseA family.</text>
</comment>
<comment type="subunit">
    <text evidence="5">Heterooligomer composed of large and small subunits.</text>
</comment>
<protein>
    <recommendedName>
        <fullName evidence="5">Exodeoxyribonuclease 7 large subunit</fullName>
        <ecNumber evidence="5">3.1.11.6</ecNumber>
    </recommendedName>
    <alternativeName>
        <fullName evidence="5">Exodeoxyribonuclease VII large subunit</fullName>
        <shortName evidence="5">Exonuclease VII large subunit</shortName>
    </alternativeName>
</protein>
<evidence type="ECO:0000313" key="11">
    <source>
        <dbReference type="Proteomes" id="UP000616114"/>
    </source>
</evidence>
<dbReference type="EMBL" id="BMFY01000023">
    <property type="protein sequence ID" value="GGA28290.1"/>
    <property type="molecule type" value="Genomic_DNA"/>
</dbReference>
<proteinExistence type="inferred from homology"/>
<name>A0A8J2U1B3_9MICO</name>
<dbReference type="HAMAP" id="MF_00378">
    <property type="entry name" value="Exonuc_7_L"/>
    <property type="match status" value="1"/>
</dbReference>
<comment type="subcellular location">
    <subcellularLocation>
        <location evidence="5 6">Cytoplasm</location>
    </subcellularLocation>
</comment>
<evidence type="ECO:0000259" key="8">
    <source>
        <dbReference type="Pfam" id="PF02601"/>
    </source>
</evidence>
<evidence type="ECO:0000256" key="3">
    <source>
        <dbReference type="ARBA" id="ARBA00022801"/>
    </source>
</evidence>
<dbReference type="GO" id="GO:0009318">
    <property type="term" value="C:exodeoxyribonuclease VII complex"/>
    <property type="evidence" value="ECO:0007669"/>
    <property type="project" value="UniProtKB-UniRule"/>
</dbReference>